<name>A0A0D2MH56_9CHLO</name>
<dbReference type="Proteomes" id="UP000054498">
    <property type="component" value="Unassembled WGS sequence"/>
</dbReference>
<dbReference type="GeneID" id="25738424"/>
<keyword evidence="1" id="KW-1133">Transmembrane helix</keyword>
<dbReference type="EMBL" id="KK101055">
    <property type="protein sequence ID" value="KIZ02415.1"/>
    <property type="molecule type" value="Genomic_DNA"/>
</dbReference>
<keyword evidence="1" id="KW-0812">Transmembrane</keyword>
<sequence>MLGFLAAVMNETQTGLGPIGQVAFALGNINPSDELYRTVGLWIVAWGILVTGIAYASGHAGTALGEEDIF</sequence>
<dbReference type="OrthoDB" id="529642at2759"/>
<gene>
    <name evidence="2" type="ORF">MNEG_5547</name>
</gene>
<proteinExistence type="predicted"/>
<accession>A0A0D2MH56</accession>
<reference evidence="2 3" key="1">
    <citation type="journal article" date="2013" name="BMC Genomics">
        <title>Reconstruction of the lipid metabolism for the microalga Monoraphidium neglectum from its genome sequence reveals characteristics suitable for biofuel production.</title>
        <authorList>
            <person name="Bogen C."/>
            <person name="Al-Dilaimi A."/>
            <person name="Albersmeier A."/>
            <person name="Wichmann J."/>
            <person name="Grundmann M."/>
            <person name="Rupp O."/>
            <person name="Lauersen K.J."/>
            <person name="Blifernez-Klassen O."/>
            <person name="Kalinowski J."/>
            <person name="Goesmann A."/>
            <person name="Mussgnug J.H."/>
            <person name="Kruse O."/>
        </authorList>
    </citation>
    <scope>NUCLEOTIDE SEQUENCE [LARGE SCALE GENOMIC DNA]</scope>
    <source>
        <strain evidence="2 3">SAG 48.87</strain>
    </source>
</reference>
<dbReference type="AlphaFoldDB" id="A0A0D2MH56"/>
<evidence type="ECO:0000313" key="2">
    <source>
        <dbReference type="EMBL" id="KIZ02415.1"/>
    </source>
</evidence>
<evidence type="ECO:0000256" key="1">
    <source>
        <dbReference type="SAM" id="Phobius"/>
    </source>
</evidence>
<feature type="transmembrane region" description="Helical" evidence="1">
    <location>
        <begin position="39"/>
        <end position="56"/>
    </location>
</feature>
<keyword evidence="1" id="KW-0472">Membrane</keyword>
<dbReference type="KEGG" id="mng:MNEG_5547"/>
<keyword evidence="3" id="KW-1185">Reference proteome</keyword>
<evidence type="ECO:0000313" key="3">
    <source>
        <dbReference type="Proteomes" id="UP000054498"/>
    </source>
</evidence>
<organism evidence="2 3">
    <name type="scientific">Monoraphidium neglectum</name>
    <dbReference type="NCBI Taxonomy" id="145388"/>
    <lineage>
        <taxon>Eukaryota</taxon>
        <taxon>Viridiplantae</taxon>
        <taxon>Chlorophyta</taxon>
        <taxon>core chlorophytes</taxon>
        <taxon>Chlorophyceae</taxon>
        <taxon>CS clade</taxon>
        <taxon>Sphaeropleales</taxon>
        <taxon>Selenastraceae</taxon>
        <taxon>Monoraphidium</taxon>
    </lineage>
</organism>
<dbReference type="RefSeq" id="XP_013901434.1">
    <property type="nucleotide sequence ID" value="XM_014045980.1"/>
</dbReference>
<protein>
    <submittedName>
        <fullName evidence="2">Uncharacterized protein</fullName>
    </submittedName>
</protein>